<name>A0A538U1B5_UNCEI</name>
<organism evidence="2 3">
    <name type="scientific">Eiseniibacteriota bacterium</name>
    <dbReference type="NCBI Taxonomy" id="2212470"/>
    <lineage>
        <taxon>Bacteria</taxon>
        <taxon>Candidatus Eiseniibacteriota</taxon>
    </lineage>
</organism>
<evidence type="ECO:0000313" key="2">
    <source>
        <dbReference type="EMBL" id="TMQ69601.1"/>
    </source>
</evidence>
<proteinExistence type="predicted"/>
<evidence type="ECO:0008006" key="4">
    <source>
        <dbReference type="Google" id="ProtNLM"/>
    </source>
</evidence>
<dbReference type="InterPro" id="IPR009003">
    <property type="entry name" value="Peptidase_S1_PA"/>
</dbReference>
<dbReference type="EMBL" id="VBPA01000284">
    <property type="protein sequence ID" value="TMQ69601.1"/>
    <property type="molecule type" value="Genomic_DNA"/>
</dbReference>
<accession>A0A538U1B5</accession>
<evidence type="ECO:0000256" key="1">
    <source>
        <dbReference type="SAM" id="SignalP"/>
    </source>
</evidence>
<reference evidence="2 3" key="1">
    <citation type="journal article" date="2019" name="Nat. Microbiol.">
        <title>Mediterranean grassland soil C-N compound turnover is dependent on rainfall and depth, and is mediated by genomically divergent microorganisms.</title>
        <authorList>
            <person name="Diamond S."/>
            <person name="Andeer P.F."/>
            <person name="Li Z."/>
            <person name="Crits-Christoph A."/>
            <person name="Burstein D."/>
            <person name="Anantharaman K."/>
            <person name="Lane K.R."/>
            <person name="Thomas B.C."/>
            <person name="Pan C."/>
            <person name="Northen T.R."/>
            <person name="Banfield J.F."/>
        </authorList>
    </citation>
    <scope>NUCLEOTIDE SEQUENCE [LARGE SCALE GENOMIC DNA]</scope>
    <source>
        <strain evidence="2">WS_10</strain>
    </source>
</reference>
<dbReference type="Proteomes" id="UP000319836">
    <property type="component" value="Unassembled WGS sequence"/>
</dbReference>
<gene>
    <name evidence="2" type="ORF">E6K80_11155</name>
</gene>
<feature type="signal peptide" evidence="1">
    <location>
        <begin position="1"/>
        <end position="22"/>
    </location>
</feature>
<dbReference type="Gene3D" id="2.40.10.10">
    <property type="entry name" value="Trypsin-like serine proteases"/>
    <property type="match status" value="1"/>
</dbReference>
<protein>
    <recommendedName>
        <fullName evidence="4">Peptidase S1 domain-containing protein</fullName>
    </recommendedName>
</protein>
<comment type="caution">
    <text evidence="2">The sequence shown here is derived from an EMBL/GenBank/DDBJ whole genome shotgun (WGS) entry which is preliminary data.</text>
</comment>
<evidence type="ECO:0000313" key="3">
    <source>
        <dbReference type="Proteomes" id="UP000319836"/>
    </source>
</evidence>
<dbReference type="InterPro" id="IPR043504">
    <property type="entry name" value="Peptidase_S1_PA_chymotrypsin"/>
</dbReference>
<sequence length="172" mass="17932">MRLRRPAALAVTLMLAAVPIFASAVAAGGGGSSAAARLAAEHNRIVSFWTPARMHAAVPRDFAYDRVHGFRIAPKAKPGSGGGITGASWPNGTGLVYKATGKVYFQMNGSGWICSGTALQDTRANQSLVVTAGHCVYDEENGNGSLSGFATNWLFIPALTRPMAAGLPRRSS</sequence>
<dbReference type="AlphaFoldDB" id="A0A538U1B5"/>
<dbReference type="SUPFAM" id="SSF50494">
    <property type="entry name" value="Trypsin-like serine proteases"/>
    <property type="match status" value="1"/>
</dbReference>
<feature type="chain" id="PRO_5022066965" description="Peptidase S1 domain-containing protein" evidence="1">
    <location>
        <begin position="23"/>
        <end position="172"/>
    </location>
</feature>
<keyword evidence="1" id="KW-0732">Signal</keyword>